<name>A0ACB9SDV1_9MYRT</name>
<dbReference type="EMBL" id="CM042880">
    <property type="protein sequence ID" value="KAI4389244.1"/>
    <property type="molecule type" value="Genomic_DNA"/>
</dbReference>
<evidence type="ECO:0000313" key="1">
    <source>
        <dbReference type="EMBL" id="KAI4389244.1"/>
    </source>
</evidence>
<sequence>MEAMRFPRRFCHGLSRKPPNWMAMAMAMAVWCCLSVVLGSPGSERKALIRTGWWPSRLTDDPTVLHCLWPGVACDHAGSVTSISISSGVYGSTSTETGQSLTSPGLGGTIPPSLFDSMTSLQNLDLSRNNFSGPIPPSIGKLAALTRLYLQGNMFSGSIPAEIGALGALTDMDLSFNLLTCPIPSLLGKLTSLQSLKLQGNQFACQIPSGIGYLSSLRFINMSANGLIGHIPTTLCTLPLLDTLDLHNNSLSGELRGLWFTSVVILNLSFNQLTGPIPTDLLDRYPVQAFTGNQGLLVPKDLPLSRTEDKFVLGIIFALSVIMIAALLFCCCIFLPLLARRNPSASHTLNGNILSILNYDGAIAFDDIVAATEGFHEKYCIGIGGYGSIYRAQLPNGIVVALKKLHHHEAEEPSFIRSFRNEVKILTEIRHRSIIRLYGFCFHKRCMFLVYELMEKGSLSHVLRNYAEAVELNWEKRVEVIRDTAHALSYLHHDCICSPIIHRDITSSNILLNGELRAFVSDFGTARLSDPNSFNLTAPAGTLGYIAPEVAYTMTANEKTDAYSFGVVALETLMGKHPADIIVALSTQQADDIRLAEILDQRLPCPRSRSLIHDVLLSTSLALSCLDTRPRARPSMKQISQAFLANNTTLTQPLQTTSLRQLQIIAYSILGNIPYRRSSAQNHRNAAEEDGERTTVRD</sequence>
<protein>
    <submittedName>
        <fullName evidence="1">Uncharacterized protein</fullName>
    </submittedName>
</protein>
<evidence type="ECO:0000313" key="2">
    <source>
        <dbReference type="Proteomes" id="UP001057402"/>
    </source>
</evidence>
<accession>A0ACB9SDV1</accession>
<reference evidence="2" key="1">
    <citation type="journal article" date="2023" name="Front. Plant Sci.">
        <title>Chromosomal-level genome assembly of Melastoma candidum provides insights into trichome evolution.</title>
        <authorList>
            <person name="Zhong Y."/>
            <person name="Wu W."/>
            <person name="Sun C."/>
            <person name="Zou P."/>
            <person name="Liu Y."/>
            <person name="Dai S."/>
            <person name="Zhou R."/>
        </authorList>
    </citation>
    <scope>NUCLEOTIDE SEQUENCE [LARGE SCALE GENOMIC DNA]</scope>
</reference>
<dbReference type="Proteomes" id="UP001057402">
    <property type="component" value="Chromosome 1"/>
</dbReference>
<organism evidence="1 2">
    <name type="scientific">Melastoma candidum</name>
    <dbReference type="NCBI Taxonomy" id="119954"/>
    <lineage>
        <taxon>Eukaryota</taxon>
        <taxon>Viridiplantae</taxon>
        <taxon>Streptophyta</taxon>
        <taxon>Embryophyta</taxon>
        <taxon>Tracheophyta</taxon>
        <taxon>Spermatophyta</taxon>
        <taxon>Magnoliopsida</taxon>
        <taxon>eudicotyledons</taxon>
        <taxon>Gunneridae</taxon>
        <taxon>Pentapetalae</taxon>
        <taxon>rosids</taxon>
        <taxon>malvids</taxon>
        <taxon>Myrtales</taxon>
        <taxon>Melastomataceae</taxon>
        <taxon>Melastomatoideae</taxon>
        <taxon>Melastomateae</taxon>
        <taxon>Melastoma</taxon>
    </lineage>
</organism>
<comment type="caution">
    <text evidence="1">The sequence shown here is derived from an EMBL/GenBank/DDBJ whole genome shotgun (WGS) entry which is preliminary data.</text>
</comment>
<keyword evidence="2" id="KW-1185">Reference proteome</keyword>
<gene>
    <name evidence="1" type="ORF">MLD38_001492</name>
</gene>
<proteinExistence type="predicted"/>